<keyword evidence="7" id="KW-1185">Reference proteome</keyword>
<dbReference type="Pfam" id="PF04073">
    <property type="entry name" value="tRNA_edit"/>
    <property type="match status" value="1"/>
</dbReference>
<dbReference type="Gene3D" id="3.90.960.10">
    <property type="entry name" value="YbaK/aminoacyl-tRNA synthetase-associated domain"/>
    <property type="match status" value="1"/>
</dbReference>
<dbReference type="EMBL" id="JABWCS010000208">
    <property type="protein sequence ID" value="NUU61314.1"/>
    <property type="molecule type" value="Genomic_DNA"/>
</dbReference>
<dbReference type="EC" id="4.2.-.-" evidence="4"/>
<protein>
    <recommendedName>
        <fullName evidence="4">Cys-tRNA(Pro)/Cys-tRNA(Cys) deacylase</fullName>
        <ecNumber evidence="4">4.2.-.-</ecNumber>
    </recommendedName>
</protein>
<dbReference type="RefSeq" id="WP_175371978.1">
    <property type="nucleotide sequence ID" value="NZ_JABWCS010000208.1"/>
</dbReference>
<feature type="domain" description="YbaK/aminoacyl-tRNA synthetase-associated" evidence="5">
    <location>
        <begin position="35"/>
        <end position="146"/>
    </location>
</feature>
<dbReference type="Proteomes" id="UP000564806">
    <property type="component" value="Unassembled WGS sequence"/>
</dbReference>
<dbReference type="PANTHER" id="PTHR30411:SF0">
    <property type="entry name" value="CYS-TRNA(PRO)_CYS-TRNA(CYS) DEACYLASE YBAK"/>
    <property type="match status" value="1"/>
</dbReference>
<comment type="similarity">
    <text evidence="1 4">Belongs to the prolyl-tRNA editing family. YbaK/EbsC subfamily.</text>
</comment>
<evidence type="ECO:0000313" key="6">
    <source>
        <dbReference type="EMBL" id="NUU61314.1"/>
    </source>
</evidence>
<reference evidence="6" key="1">
    <citation type="submission" date="2020-06" db="EMBL/GenBank/DDBJ databases">
        <title>Paenibacillus sp. nov., isolated from soil.</title>
        <authorList>
            <person name="Seo Y.L."/>
        </authorList>
    </citation>
    <scope>NUCLEOTIDE SEQUENCE [LARGE SCALE GENOMIC DNA]</scope>
    <source>
        <strain evidence="6">JW14</strain>
    </source>
</reference>
<dbReference type="PIRSF" id="PIRSF006181">
    <property type="entry name" value="EbsC_YbaK"/>
    <property type="match status" value="1"/>
</dbReference>
<evidence type="ECO:0000256" key="1">
    <source>
        <dbReference type="ARBA" id="ARBA00009798"/>
    </source>
</evidence>
<dbReference type="CDD" id="cd00002">
    <property type="entry name" value="YbaK_deacylase"/>
    <property type="match status" value="1"/>
</dbReference>
<dbReference type="InterPro" id="IPR004369">
    <property type="entry name" value="Prolyl-tRNA_editing_YbaK/EbsC"/>
</dbReference>
<evidence type="ECO:0000256" key="4">
    <source>
        <dbReference type="PIRNR" id="PIRNR006181"/>
    </source>
</evidence>
<sequence>MQAGKTNAMRILDAKKIPYDIFSYDHEDGQIHGTAVADKIGQPAEQVFKTLVSHSGPNIYVFVIPVGEELDLKKAAKAAGEKKIEMLPMKDLLKWTGYIRGGCSPVGMKKLYPTYIDQSAESLEMMAVSAGRVGTQMGVAPQQLADTVSAVFRELIKQP</sequence>
<gene>
    <name evidence="6" type="primary">ybaK</name>
    <name evidence="6" type="ORF">HPT30_13315</name>
</gene>
<dbReference type="GO" id="GO:0002161">
    <property type="term" value="F:aminoacyl-tRNA deacylase activity"/>
    <property type="evidence" value="ECO:0007669"/>
    <property type="project" value="InterPro"/>
</dbReference>
<name>A0A850EPW0_9BACL</name>
<organism evidence="6 7">
    <name type="scientific">Paenibacillus agri</name>
    <dbReference type="NCBI Taxonomy" id="2744309"/>
    <lineage>
        <taxon>Bacteria</taxon>
        <taxon>Bacillati</taxon>
        <taxon>Bacillota</taxon>
        <taxon>Bacilli</taxon>
        <taxon>Bacillales</taxon>
        <taxon>Paenibacillaceae</taxon>
        <taxon>Paenibacillus</taxon>
    </lineage>
</organism>
<evidence type="ECO:0000313" key="7">
    <source>
        <dbReference type="Proteomes" id="UP000564806"/>
    </source>
</evidence>
<dbReference type="AlphaFoldDB" id="A0A850EPW0"/>
<dbReference type="InterPro" id="IPR007214">
    <property type="entry name" value="YbaK/aa-tRNA-synth-assoc-dom"/>
</dbReference>
<accession>A0A850EPW0</accession>
<evidence type="ECO:0000259" key="5">
    <source>
        <dbReference type="Pfam" id="PF04073"/>
    </source>
</evidence>
<dbReference type="PANTHER" id="PTHR30411">
    <property type="entry name" value="CYTOPLASMIC PROTEIN"/>
    <property type="match status" value="1"/>
</dbReference>
<evidence type="ECO:0000256" key="3">
    <source>
        <dbReference type="ARBA" id="ARBA00023239"/>
    </source>
</evidence>
<dbReference type="NCBIfam" id="TIGR00011">
    <property type="entry name" value="YbaK_EbsC"/>
    <property type="match status" value="1"/>
</dbReference>
<evidence type="ECO:0000256" key="2">
    <source>
        <dbReference type="ARBA" id="ARBA00022917"/>
    </source>
</evidence>
<dbReference type="GO" id="GO:0006412">
    <property type="term" value="P:translation"/>
    <property type="evidence" value="ECO:0007669"/>
    <property type="project" value="UniProtKB-KW"/>
</dbReference>
<keyword evidence="2 4" id="KW-0648">Protein biosynthesis</keyword>
<keyword evidence="3 4" id="KW-0456">Lyase</keyword>
<dbReference type="InterPro" id="IPR036754">
    <property type="entry name" value="YbaK/aa-tRNA-synt-asso_dom_sf"/>
</dbReference>
<dbReference type="GO" id="GO:0016829">
    <property type="term" value="F:lyase activity"/>
    <property type="evidence" value="ECO:0007669"/>
    <property type="project" value="UniProtKB-KW"/>
</dbReference>
<dbReference type="SUPFAM" id="SSF55826">
    <property type="entry name" value="YbaK/ProRS associated domain"/>
    <property type="match status" value="1"/>
</dbReference>
<comment type="caution">
    <text evidence="6">The sequence shown here is derived from an EMBL/GenBank/DDBJ whole genome shotgun (WGS) entry which is preliminary data.</text>
</comment>
<proteinExistence type="inferred from homology"/>